<dbReference type="Gene3D" id="3.40.50.1820">
    <property type="entry name" value="alpha/beta hydrolase"/>
    <property type="match status" value="1"/>
</dbReference>
<keyword evidence="2" id="KW-0378">Hydrolase</keyword>
<keyword evidence="3" id="KW-1185">Reference proteome</keyword>
<evidence type="ECO:0000259" key="1">
    <source>
        <dbReference type="Pfam" id="PF12740"/>
    </source>
</evidence>
<dbReference type="InterPro" id="IPR029058">
    <property type="entry name" value="AB_hydrolase_fold"/>
</dbReference>
<accession>A0A4D4J5R6</accession>
<comment type="caution">
    <text evidence="2">The sequence shown here is derived from an EMBL/GenBank/DDBJ whole genome shotgun (WGS) entry which is preliminary data.</text>
</comment>
<organism evidence="2 3">
    <name type="scientific">Gandjariella thermophila</name>
    <dbReference type="NCBI Taxonomy" id="1931992"/>
    <lineage>
        <taxon>Bacteria</taxon>
        <taxon>Bacillati</taxon>
        <taxon>Actinomycetota</taxon>
        <taxon>Actinomycetes</taxon>
        <taxon>Pseudonocardiales</taxon>
        <taxon>Pseudonocardiaceae</taxon>
        <taxon>Gandjariella</taxon>
    </lineage>
</organism>
<dbReference type="GO" id="GO:0016787">
    <property type="term" value="F:hydrolase activity"/>
    <property type="evidence" value="ECO:0007669"/>
    <property type="project" value="UniProtKB-KW"/>
</dbReference>
<evidence type="ECO:0000313" key="3">
    <source>
        <dbReference type="Proteomes" id="UP000298860"/>
    </source>
</evidence>
<dbReference type="InterPro" id="IPR041127">
    <property type="entry name" value="PET_hydrolase/cutinase-like"/>
</dbReference>
<dbReference type="Pfam" id="PF12740">
    <property type="entry name" value="PETase"/>
    <property type="match status" value="1"/>
</dbReference>
<dbReference type="SUPFAM" id="SSF53474">
    <property type="entry name" value="alpha/beta-Hydrolases"/>
    <property type="match status" value="1"/>
</dbReference>
<dbReference type="AlphaFoldDB" id="A0A4D4J5R6"/>
<gene>
    <name evidence="2" type="ORF">GTS_09360</name>
</gene>
<evidence type="ECO:0000313" key="2">
    <source>
        <dbReference type="EMBL" id="GDY29303.1"/>
    </source>
</evidence>
<dbReference type="Proteomes" id="UP000298860">
    <property type="component" value="Unassembled WGS sequence"/>
</dbReference>
<dbReference type="EMBL" id="BJFL01000003">
    <property type="protein sequence ID" value="GDY29303.1"/>
    <property type="molecule type" value="Genomic_DNA"/>
</dbReference>
<sequence>MAHVPHDSAHAAQPNERPVVIPWSPRGVVAAGGGAGTSIGYRLDTMARRAKQLLAELGRPGPHEVLRGDLALVGLPGMVLTPRAGLGLPAVVFGHGWLQPVTRYRRLLHHLASWGIVVAAPATQYGPLPSHRLLAADLRTALDMCTGVRLGDGEISVDPGRVGLAGHSTGGGCAVLAAAEDTRVRAVVTFAAAETRPSAVAAAATCGMPALHLAAGEDRIAPAVGHAEPIARAWAGPVQLRTVKKATHLGFTEGRHWSELLLDGRAQYRTQRLARALATAFLLAVLTGARKYQRLLEDEVHGTRIDLHRGSAATAAPAPR</sequence>
<dbReference type="PANTHER" id="PTHR33428:SF14">
    <property type="entry name" value="CARBOXYLESTERASE TYPE B DOMAIN-CONTAINING PROTEIN"/>
    <property type="match status" value="1"/>
</dbReference>
<dbReference type="PANTHER" id="PTHR33428">
    <property type="entry name" value="CHLOROPHYLLASE-2, CHLOROPLASTIC"/>
    <property type="match status" value="1"/>
</dbReference>
<reference evidence="3" key="1">
    <citation type="submission" date="2019-04" db="EMBL/GenBank/DDBJ databases">
        <title>Draft genome sequence of Pseudonocardiaceae bacterium SL3-2-4.</title>
        <authorList>
            <person name="Ningsih F."/>
            <person name="Yokota A."/>
            <person name="Sakai Y."/>
            <person name="Nanatani K."/>
            <person name="Yabe S."/>
            <person name="Oetari A."/>
            <person name="Sjamsuridzal W."/>
        </authorList>
    </citation>
    <scope>NUCLEOTIDE SEQUENCE [LARGE SCALE GENOMIC DNA]</scope>
    <source>
        <strain evidence="3">SL3-2-4</strain>
    </source>
</reference>
<feature type="domain" description="PET hydrolase/cutinase-like" evidence="1">
    <location>
        <begin position="88"/>
        <end position="231"/>
    </location>
</feature>
<name>A0A4D4J5R6_9PSEU</name>
<protein>
    <submittedName>
        <fullName evidence="2">Dienelactone hydrolase</fullName>
    </submittedName>
</protein>
<proteinExistence type="predicted"/>